<feature type="disulfide bond" evidence="6">
    <location>
        <begin position="318"/>
        <end position="345"/>
    </location>
</feature>
<dbReference type="PROSITE" id="PS50923">
    <property type="entry name" value="SUSHI"/>
    <property type="match status" value="3"/>
</dbReference>
<evidence type="ECO:0000256" key="1">
    <source>
        <dbReference type="ARBA" id="ARBA00022659"/>
    </source>
</evidence>
<evidence type="ECO:0000259" key="8">
    <source>
        <dbReference type="PROSITE" id="PS50923"/>
    </source>
</evidence>
<evidence type="ECO:0000256" key="3">
    <source>
        <dbReference type="ARBA" id="ARBA00022737"/>
    </source>
</evidence>
<keyword evidence="5" id="KW-0325">Glycoprotein</keyword>
<evidence type="ECO:0000256" key="6">
    <source>
        <dbReference type="PROSITE-ProRule" id="PRU00302"/>
    </source>
</evidence>
<feature type="compositionally biased region" description="Polar residues" evidence="7">
    <location>
        <begin position="27"/>
        <end position="36"/>
    </location>
</feature>
<dbReference type="CDD" id="cd00033">
    <property type="entry name" value="CCP"/>
    <property type="match status" value="3"/>
</dbReference>
<evidence type="ECO:0000256" key="2">
    <source>
        <dbReference type="ARBA" id="ARBA00022729"/>
    </source>
</evidence>
<dbReference type="Pfam" id="PF00084">
    <property type="entry name" value="Sushi"/>
    <property type="match status" value="3"/>
</dbReference>
<accession>A0ABM1BH71</accession>
<feature type="domain" description="Sushi" evidence="8">
    <location>
        <begin position="289"/>
        <end position="347"/>
    </location>
</feature>
<comment type="caution">
    <text evidence="6">Lacks conserved residue(s) required for the propagation of feature annotation.</text>
</comment>
<keyword evidence="1 6" id="KW-0768">Sushi</keyword>
<name>A0ABM1BH71_LIMPO</name>
<keyword evidence="2" id="KW-0732">Signal</keyword>
<evidence type="ECO:0000313" key="10">
    <source>
        <dbReference type="RefSeq" id="XP_013781925.1"/>
    </source>
</evidence>
<dbReference type="Gene3D" id="2.10.70.10">
    <property type="entry name" value="Complement Module, domain 1"/>
    <property type="match status" value="3"/>
</dbReference>
<dbReference type="GeneID" id="106466222"/>
<keyword evidence="3" id="KW-0677">Repeat</keyword>
<dbReference type="Proteomes" id="UP000694941">
    <property type="component" value="Unplaced"/>
</dbReference>
<dbReference type="SMART" id="SM00032">
    <property type="entry name" value="CCP"/>
    <property type="match status" value="5"/>
</dbReference>
<feature type="region of interest" description="Disordered" evidence="7">
    <location>
        <begin position="1"/>
        <end position="41"/>
    </location>
</feature>
<sequence length="541" mass="60507">MSKLPAGAEQSQEANNDKEECKRATSIFDSNASGTPANIKGRRKGASWRVAAVIHFKGNQILSIEFNATKNHSGNYTCSHLAGDSVLVQVLVTEKAEDRTEMEIFTANHTLEPTVNQELKTHCKLGFYDQDLRIFSEGHSVKMGDLIPDGASIIFHCHPVGKSRLFGIKKTYCHKGEWNDITFPSCQANNAWDDVFIDFSEEGVISEGGIIVFPPDKKLYLNCHTVDEQIYKNAEFETNVQGVSSSVCWRFSCKYIYIKLYTSEKYSGNYTCGIPGGKSVSVQISIRKTECPEIPRSRGLEVNYENNRQFNSIVSFTCQEPLHLTGTKEAKCLTTGKWSEQTPFCYISGNFCSPILLSEGLLIKYSNMQNKGSWADFSCEPPLQLDGPQRLLCQNDGRWSGILPACIHGSKCDVETLYKVLPPDITPDVTKSFYDTDEEVDVFCHNEEFVIVGPTTVQCLASGNWHIPELKCERGCRPLKSSPDSSVIITNPKTYYLFGEAMILECPEGQYMENNVFQIVCLSFTWSQSSLPNCVNKTNIP</sequence>
<feature type="domain" description="Sushi" evidence="8">
    <location>
        <begin position="474"/>
        <end position="536"/>
    </location>
</feature>
<feature type="disulfide bond" evidence="6">
    <location>
        <begin position="379"/>
        <end position="406"/>
    </location>
</feature>
<organism evidence="9 10">
    <name type="scientific">Limulus polyphemus</name>
    <name type="common">Atlantic horseshoe crab</name>
    <dbReference type="NCBI Taxonomy" id="6850"/>
    <lineage>
        <taxon>Eukaryota</taxon>
        <taxon>Metazoa</taxon>
        <taxon>Ecdysozoa</taxon>
        <taxon>Arthropoda</taxon>
        <taxon>Chelicerata</taxon>
        <taxon>Merostomata</taxon>
        <taxon>Xiphosura</taxon>
        <taxon>Limulidae</taxon>
        <taxon>Limulus</taxon>
    </lineage>
</organism>
<feature type="domain" description="Sushi" evidence="8">
    <location>
        <begin position="350"/>
        <end position="408"/>
    </location>
</feature>
<keyword evidence="4 6" id="KW-1015">Disulfide bond</keyword>
<dbReference type="InterPro" id="IPR035976">
    <property type="entry name" value="Sushi/SCR/CCP_sf"/>
</dbReference>
<dbReference type="PANTHER" id="PTHR46393">
    <property type="entry name" value="SUSHI DOMAIN-CONTAINING PROTEIN"/>
    <property type="match status" value="1"/>
</dbReference>
<keyword evidence="9" id="KW-1185">Reference proteome</keyword>
<protein>
    <submittedName>
        <fullName evidence="10">Locomotion-related protein Hikaru genki-like</fullName>
    </submittedName>
</protein>
<dbReference type="RefSeq" id="XP_013781925.1">
    <property type="nucleotide sequence ID" value="XM_013926471.1"/>
</dbReference>
<dbReference type="InterPro" id="IPR000436">
    <property type="entry name" value="Sushi_SCR_CCP_dom"/>
</dbReference>
<reference evidence="10" key="1">
    <citation type="submission" date="2025-08" db="UniProtKB">
        <authorList>
            <consortium name="RefSeq"/>
        </authorList>
    </citation>
    <scope>IDENTIFICATION</scope>
    <source>
        <tissue evidence="10">Muscle</tissue>
    </source>
</reference>
<evidence type="ECO:0000256" key="5">
    <source>
        <dbReference type="ARBA" id="ARBA00023180"/>
    </source>
</evidence>
<evidence type="ECO:0000256" key="4">
    <source>
        <dbReference type="ARBA" id="ARBA00023157"/>
    </source>
</evidence>
<proteinExistence type="predicted"/>
<dbReference type="PANTHER" id="PTHR46393:SF7">
    <property type="entry name" value="COMPLEMENT C2"/>
    <property type="match status" value="1"/>
</dbReference>
<gene>
    <name evidence="10" type="primary">LOC106466222</name>
</gene>
<evidence type="ECO:0000313" key="9">
    <source>
        <dbReference type="Proteomes" id="UP000694941"/>
    </source>
</evidence>
<evidence type="ECO:0000256" key="7">
    <source>
        <dbReference type="SAM" id="MobiDB-lite"/>
    </source>
</evidence>
<dbReference type="SUPFAM" id="SSF57535">
    <property type="entry name" value="Complement control module/SCR domain"/>
    <property type="match status" value="4"/>
</dbReference>